<feature type="compositionally biased region" description="Polar residues" evidence="1">
    <location>
        <begin position="27"/>
        <end position="44"/>
    </location>
</feature>
<gene>
    <name evidence="2" type="ORF">TIFTF001_019218</name>
</gene>
<dbReference type="Proteomes" id="UP001187192">
    <property type="component" value="Unassembled WGS sequence"/>
</dbReference>
<feature type="region of interest" description="Disordered" evidence="1">
    <location>
        <begin position="181"/>
        <end position="205"/>
    </location>
</feature>
<reference evidence="2" key="1">
    <citation type="submission" date="2023-07" db="EMBL/GenBank/DDBJ databases">
        <title>draft genome sequence of fig (Ficus carica).</title>
        <authorList>
            <person name="Takahashi T."/>
            <person name="Nishimura K."/>
        </authorList>
    </citation>
    <scope>NUCLEOTIDE SEQUENCE</scope>
</reference>
<evidence type="ECO:0000256" key="1">
    <source>
        <dbReference type="SAM" id="MobiDB-lite"/>
    </source>
</evidence>
<name>A0AA88AD10_FICCA</name>
<organism evidence="2 3">
    <name type="scientific">Ficus carica</name>
    <name type="common">Common fig</name>
    <dbReference type="NCBI Taxonomy" id="3494"/>
    <lineage>
        <taxon>Eukaryota</taxon>
        <taxon>Viridiplantae</taxon>
        <taxon>Streptophyta</taxon>
        <taxon>Embryophyta</taxon>
        <taxon>Tracheophyta</taxon>
        <taxon>Spermatophyta</taxon>
        <taxon>Magnoliopsida</taxon>
        <taxon>eudicotyledons</taxon>
        <taxon>Gunneridae</taxon>
        <taxon>Pentapetalae</taxon>
        <taxon>rosids</taxon>
        <taxon>fabids</taxon>
        <taxon>Rosales</taxon>
        <taxon>Moraceae</taxon>
        <taxon>Ficeae</taxon>
        <taxon>Ficus</taxon>
    </lineage>
</organism>
<sequence length="503" mass="55099">MNFQPEWTDPTIPSQGRNGKSEDLSKFGSNIVNEHQISISSDQKSSNFSRSPSNLSPLKDKEPPLSSPYQRSYADSHRTNVGFPIRQPGFMSDKNLPFSPPKFVEVESEDLSLFGSRAVNSDRFSGPPRALSRPELIYDADSHRTNVGFSFHQPGFTSAKNLPFTSPKLIEVESQDLSQFGSGAVNSEHHSGPPHESPHFSDISNNLSPLKDKKPLLPLPSQRSDADLQWTNVSFPFHHPGLTSDMNLSFTSPKLIEPPLLCQSGNGKSTDLLQFGSRTVDSDHLPGPPQHHQLAFSPKTTREGTESPADTMVIHPEIVPHNGSMSPLLDGNGVEVSPLLDGNGVEEFNMYPLLDGNGVDELNQGSLRKRQKASDNDEKDICCKCKKTECLKLIFNVSKPCSSSLAVIVLALPRDFIVSVLAHAKTAETRLLTCSRKMGPCRPQAHQGTNKAAIARRQSVCPDIVYASRVKLDVLSIAGVRIAKILLARERDNGSVSLVRGQM</sequence>
<feature type="region of interest" description="Disordered" evidence="1">
    <location>
        <begin position="1"/>
        <end position="86"/>
    </location>
</feature>
<evidence type="ECO:0000313" key="2">
    <source>
        <dbReference type="EMBL" id="GMN50060.1"/>
    </source>
</evidence>
<comment type="caution">
    <text evidence="2">The sequence shown here is derived from an EMBL/GenBank/DDBJ whole genome shotgun (WGS) entry which is preliminary data.</text>
</comment>
<protein>
    <submittedName>
        <fullName evidence="2">Uncharacterized protein</fullName>
    </submittedName>
</protein>
<keyword evidence="3" id="KW-1185">Reference proteome</keyword>
<feature type="compositionally biased region" description="Low complexity" evidence="1">
    <location>
        <begin position="45"/>
        <end position="57"/>
    </location>
</feature>
<proteinExistence type="predicted"/>
<evidence type="ECO:0000313" key="3">
    <source>
        <dbReference type="Proteomes" id="UP001187192"/>
    </source>
</evidence>
<dbReference type="AlphaFoldDB" id="A0AA88AD10"/>
<feature type="compositionally biased region" description="Basic and acidic residues" evidence="1">
    <location>
        <begin position="187"/>
        <end position="199"/>
    </location>
</feature>
<feature type="region of interest" description="Disordered" evidence="1">
    <location>
        <begin position="282"/>
        <end position="307"/>
    </location>
</feature>
<accession>A0AA88AD10</accession>
<feature type="compositionally biased region" description="Polar residues" evidence="1">
    <location>
        <begin position="1"/>
        <end position="18"/>
    </location>
</feature>
<dbReference type="EMBL" id="BTGU01000032">
    <property type="protein sequence ID" value="GMN50060.1"/>
    <property type="molecule type" value="Genomic_DNA"/>
</dbReference>